<dbReference type="EMBL" id="FXAG01000024">
    <property type="protein sequence ID" value="SMF47664.1"/>
    <property type="molecule type" value="Genomic_DNA"/>
</dbReference>
<name>A0A1Y6C229_9NEIS</name>
<evidence type="ECO:0000313" key="4">
    <source>
        <dbReference type="EMBL" id="SMF47664.1"/>
    </source>
</evidence>
<feature type="transmembrane region" description="Helical" evidence="1">
    <location>
        <begin position="21"/>
        <end position="40"/>
    </location>
</feature>
<gene>
    <name evidence="2" type="ORF">SAMN02745746_02032</name>
    <name evidence="3" type="ORF">SAMN02745746_02580</name>
    <name evidence="4" type="ORF">SAMN02745746_03509</name>
</gene>
<dbReference type="Proteomes" id="UP000192920">
    <property type="component" value="Unassembled WGS sequence"/>
</dbReference>
<feature type="transmembrane region" description="Helical" evidence="1">
    <location>
        <begin position="46"/>
        <end position="72"/>
    </location>
</feature>
<reference evidence="5" key="2">
    <citation type="submission" date="2017-04" db="EMBL/GenBank/DDBJ databases">
        <authorList>
            <person name="Varghese N."/>
            <person name="Submissions S."/>
        </authorList>
    </citation>
    <scope>NUCLEOTIDE SEQUENCE [LARGE SCALE GENOMIC DNA]</scope>
    <source>
        <strain evidence="5">DSM 22618</strain>
    </source>
</reference>
<evidence type="ECO:0000313" key="2">
    <source>
        <dbReference type="EMBL" id="SMF23269.1"/>
    </source>
</evidence>
<evidence type="ECO:0000256" key="1">
    <source>
        <dbReference type="SAM" id="Phobius"/>
    </source>
</evidence>
<dbReference type="EMBL" id="FXAG01000009">
    <property type="protein sequence ID" value="SMF23269.1"/>
    <property type="molecule type" value="Genomic_DNA"/>
</dbReference>
<dbReference type="STRING" id="1123014.SAMN02745746_02032"/>
<proteinExistence type="predicted"/>
<dbReference type="RefSeq" id="WP_085276293.1">
    <property type="nucleotide sequence ID" value="NZ_FXAG01000009.1"/>
</dbReference>
<feature type="transmembrane region" description="Helical" evidence="1">
    <location>
        <begin position="120"/>
        <end position="144"/>
    </location>
</feature>
<keyword evidence="1" id="KW-0812">Transmembrane</keyword>
<evidence type="ECO:0000313" key="3">
    <source>
        <dbReference type="EMBL" id="SMF32621.1"/>
    </source>
</evidence>
<keyword evidence="1" id="KW-1133">Transmembrane helix</keyword>
<evidence type="ECO:0000313" key="5">
    <source>
        <dbReference type="Proteomes" id="UP000192920"/>
    </source>
</evidence>
<protein>
    <submittedName>
        <fullName evidence="3">Uncharacterized protein</fullName>
    </submittedName>
</protein>
<keyword evidence="5" id="KW-1185">Reference proteome</keyword>
<reference evidence="3" key="1">
    <citation type="submission" date="2017-04" db="EMBL/GenBank/DDBJ databases">
        <authorList>
            <person name="Afonso C.L."/>
            <person name="Miller P.J."/>
            <person name="Scott M.A."/>
            <person name="Spackman E."/>
            <person name="Goraichik I."/>
            <person name="Dimitrov K.M."/>
            <person name="Suarez D.L."/>
            <person name="Swayne D.E."/>
        </authorList>
    </citation>
    <scope>NUCLEOTIDE SEQUENCE [LARGE SCALE GENOMIC DNA]</scope>
    <source>
        <strain evidence="3">DSM 22618</strain>
    </source>
</reference>
<sequence>MNWYAHPESWSFILRRYLPRLALCSLVWEIVQLPLYTLWAAPRVGWIAFAVAHCTVGDVMIGATVLILAMILSGAGEPVNWPRTKLNVITVVLAVTYSLLSERVNLASGSWAYSAWMPVLPVIEVGLAPLLQWVIVPIATWWWANRQPPA</sequence>
<feature type="transmembrane region" description="Helical" evidence="1">
    <location>
        <begin position="84"/>
        <end position="100"/>
    </location>
</feature>
<organism evidence="3 5">
    <name type="scientific">Pseudogulbenkiania subflava DSM 22618</name>
    <dbReference type="NCBI Taxonomy" id="1123014"/>
    <lineage>
        <taxon>Bacteria</taxon>
        <taxon>Pseudomonadati</taxon>
        <taxon>Pseudomonadota</taxon>
        <taxon>Betaproteobacteria</taxon>
        <taxon>Neisseriales</taxon>
        <taxon>Chromobacteriaceae</taxon>
        <taxon>Pseudogulbenkiania</taxon>
    </lineage>
</organism>
<dbReference type="EMBL" id="FXAG01000014">
    <property type="protein sequence ID" value="SMF32621.1"/>
    <property type="molecule type" value="Genomic_DNA"/>
</dbReference>
<keyword evidence="1" id="KW-0472">Membrane</keyword>
<dbReference type="AlphaFoldDB" id="A0A1Y6C229"/>
<accession>A0A1Y6C229</accession>